<evidence type="ECO:0000256" key="1">
    <source>
        <dbReference type="SAM" id="MobiDB-lite"/>
    </source>
</evidence>
<proteinExistence type="predicted"/>
<feature type="compositionally biased region" description="Polar residues" evidence="1">
    <location>
        <begin position="240"/>
        <end position="252"/>
    </location>
</feature>
<organism evidence="2 3">
    <name type="scientific">Dimargaris cristalligena</name>
    <dbReference type="NCBI Taxonomy" id="215637"/>
    <lineage>
        <taxon>Eukaryota</taxon>
        <taxon>Fungi</taxon>
        <taxon>Fungi incertae sedis</taxon>
        <taxon>Zoopagomycota</taxon>
        <taxon>Kickxellomycotina</taxon>
        <taxon>Dimargaritomycetes</taxon>
        <taxon>Dimargaritales</taxon>
        <taxon>Dimargaritaceae</taxon>
        <taxon>Dimargaris</taxon>
    </lineage>
</organism>
<feature type="compositionally biased region" description="Basic and acidic residues" evidence="1">
    <location>
        <begin position="197"/>
        <end position="206"/>
    </location>
</feature>
<dbReference type="EMBL" id="ML002292">
    <property type="protein sequence ID" value="RKP39180.1"/>
    <property type="molecule type" value="Genomic_DNA"/>
</dbReference>
<dbReference type="AlphaFoldDB" id="A0A4Q0A1Y8"/>
<protein>
    <recommendedName>
        <fullName evidence="4">WD40-repeat-containing domain protein</fullName>
    </recommendedName>
</protein>
<reference evidence="3" key="1">
    <citation type="journal article" date="2018" name="Nat. Microbiol.">
        <title>Leveraging single-cell genomics to expand the fungal tree of life.</title>
        <authorList>
            <person name="Ahrendt S.R."/>
            <person name="Quandt C.A."/>
            <person name="Ciobanu D."/>
            <person name="Clum A."/>
            <person name="Salamov A."/>
            <person name="Andreopoulos B."/>
            <person name="Cheng J.F."/>
            <person name="Woyke T."/>
            <person name="Pelin A."/>
            <person name="Henrissat B."/>
            <person name="Reynolds N.K."/>
            <person name="Benny G.L."/>
            <person name="Smith M.E."/>
            <person name="James T.Y."/>
            <person name="Grigoriev I.V."/>
        </authorList>
    </citation>
    <scope>NUCLEOTIDE SEQUENCE [LARGE SCALE GENOMIC DNA]</scope>
    <source>
        <strain evidence="3">RSA 468</strain>
    </source>
</reference>
<accession>A0A4Q0A1Y8</accession>
<keyword evidence="3" id="KW-1185">Reference proteome</keyword>
<feature type="region of interest" description="Disordered" evidence="1">
    <location>
        <begin position="175"/>
        <end position="252"/>
    </location>
</feature>
<evidence type="ECO:0008006" key="4">
    <source>
        <dbReference type="Google" id="ProtNLM"/>
    </source>
</evidence>
<dbReference type="SUPFAM" id="SSF50969">
    <property type="entry name" value="YVTN repeat-like/Quinoprotein amine dehydrogenase"/>
    <property type="match status" value="1"/>
</dbReference>
<name>A0A4Q0A1Y8_9FUNG</name>
<evidence type="ECO:0000313" key="2">
    <source>
        <dbReference type="EMBL" id="RKP39180.1"/>
    </source>
</evidence>
<gene>
    <name evidence="2" type="ORF">BJ085DRAFT_31412</name>
</gene>
<sequence>MACFDTDTIVIWDSQTFVKVWKIKPPPVTTLDTLDDPFREVQFNARVSAVSPRLTGFTASRQSRYIVASGRTMSLWVWHIPSETLVQEFTTPVLGDGIAQMEFIGSSEFWMPMPHADSRFVHVGFSFSRARNYRIIQMTLSTCSRLLAVVPVFSPFIIKVYPLAELLASLHNPIIQPPPPEQTETHVSPPNLRPPRRASDHQHRAELTSPSRRKRPNSSKTSQRKEPESASSDPRPATLAQKSGDTTDPTRQLYSGRTLVNTLNDLSPISTTPVPELSPPLSVGEGPIDYNYIATIDREERELVRQKSASIEEARNM</sequence>
<evidence type="ECO:0000313" key="3">
    <source>
        <dbReference type="Proteomes" id="UP000268162"/>
    </source>
</evidence>
<dbReference type="InterPro" id="IPR011044">
    <property type="entry name" value="Quino_amine_DH_bsu"/>
</dbReference>
<dbReference type="Proteomes" id="UP000268162">
    <property type="component" value="Unassembled WGS sequence"/>
</dbReference>